<gene>
    <name evidence="5" type="ORF">CK498_17980</name>
</gene>
<reference evidence="5 6" key="1">
    <citation type="submission" date="2017-08" db="EMBL/GenBank/DDBJ databases">
        <title>Halomonas alkalisoli sp. nov., isolated from saline alkaline soil.</title>
        <authorList>
            <person name="Wang D."/>
            <person name="Zhang G."/>
        </authorList>
    </citation>
    <scope>NUCLEOTIDE SEQUENCE [LARGE SCALE GENOMIC DNA]</scope>
    <source>
        <strain evidence="5 6">WRN001</strain>
    </source>
</reference>
<proteinExistence type="predicted"/>
<dbReference type="Gene3D" id="1.10.10.60">
    <property type="entry name" value="Homeodomain-like"/>
    <property type="match status" value="2"/>
</dbReference>
<dbReference type="PROSITE" id="PS00041">
    <property type="entry name" value="HTH_ARAC_FAMILY_1"/>
    <property type="match status" value="1"/>
</dbReference>
<protein>
    <submittedName>
        <fullName evidence="5">AraC family transcriptional regulator</fullName>
    </submittedName>
</protein>
<comment type="caution">
    <text evidence="5">The sequence shown here is derived from an EMBL/GenBank/DDBJ whole genome shotgun (WGS) entry which is preliminary data.</text>
</comment>
<dbReference type="InterPro" id="IPR009057">
    <property type="entry name" value="Homeodomain-like_sf"/>
</dbReference>
<feature type="domain" description="HTH araC/xylS-type" evidence="4">
    <location>
        <begin position="88"/>
        <end position="186"/>
    </location>
</feature>
<evidence type="ECO:0000259" key="4">
    <source>
        <dbReference type="PROSITE" id="PS01124"/>
    </source>
</evidence>
<keyword evidence="6" id="KW-1185">Reference proteome</keyword>
<keyword evidence="3" id="KW-0804">Transcription</keyword>
<dbReference type="Pfam" id="PF12833">
    <property type="entry name" value="HTH_18"/>
    <property type="match status" value="1"/>
</dbReference>
<evidence type="ECO:0000256" key="1">
    <source>
        <dbReference type="ARBA" id="ARBA00023015"/>
    </source>
</evidence>
<dbReference type="PROSITE" id="PS01124">
    <property type="entry name" value="HTH_ARAC_FAMILY_2"/>
    <property type="match status" value="1"/>
</dbReference>
<sequence length="197" mass="21832">MSHGAKAAVVLHAKALDASSTKQPFPGAPLESVEAVRRLIVDAQNVLQSDSETAIVRLSLAIDLLNHTDKSHSARNRFIGGLAGWQIKRLDRFIVQHIDSAIRTTQLAAALNLSTSYFSHAFKQAMGVVPQAYVAHRRIELARQAMLDSRIPLAEIAFNHGFCDQSHFSRTFRRETGLTPQKWRQIFGQHGDRGGID</sequence>
<accession>A0A2A2ERZ7</accession>
<dbReference type="InterPro" id="IPR018062">
    <property type="entry name" value="HTH_AraC-typ_CS"/>
</dbReference>
<dbReference type="PANTHER" id="PTHR46796">
    <property type="entry name" value="HTH-TYPE TRANSCRIPTIONAL ACTIVATOR RHAS-RELATED"/>
    <property type="match status" value="1"/>
</dbReference>
<dbReference type="AlphaFoldDB" id="A0A2A2ERZ7"/>
<organism evidence="5 6">
    <name type="scientific">Halomonas salipaludis</name>
    <dbReference type="NCBI Taxonomy" id="2032625"/>
    <lineage>
        <taxon>Bacteria</taxon>
        <taxon>Pseudomonadati</taxon>
        <taxon>Pseudomonadota</taxon>
        <taxon>Gammaproteobacteria</taxon>
        <taxon>Oceanospirillales</taxon>
        <taxon>Halomonadaceae</taxon>
        <taxon>Halomonas</taxon>
    </lineage>
</organism>
<dbReference type="SMART" id="SM00342">
    <property type="entry name" value="HTH_ARAC"/>
    <property type="match status" value="1"/>
</dbReference>
<dbReference type="GO" id="GO:0003700">
    <property type="term" value="F:DNA-binding transcription factor activity"/>
    <property type="evidence" value="ECO:0007669"/>
    <property type="project" value="InterPro"/>
</dbReference>
<evidence type="ECO:0000256" key="3">
    <source>
        <dbReference type="ARBA" id="ARBA00023163"/>
    </source>
</evidence>
<name>A0A2A2ERZ7_9GAMM</name>
<dbReference type="InterPro" id="IPR020449">
    <property type="entry name" value="Tscrpt_reg_AraC-type_HTH"/>
</dbReference>
<dbReference type="InterPro" id="IPR050204">
    <property type="entry name" value="AraC_XylS_family_regulators"/>
</dbReference>
<evidence type="ECO:0000313" key="5">
    <source>
        <dbReference type="EMBL" id="PAU75330.1"/>
    </source>
</evidence>
<keyword evidence="1" id="KW-0805">Transcription regulation</keyword>
<dbReference type="SUPFAM" id="SSF46689">
    <property type="entry name" value="Homeodomain-like"/>
    <property type="match status" value="2"/>
</dbReference>
<dbReference type="PRINTS" id="PR00032">
    <property type="entry name" value="HTHARAC"/>
</dbReference>
<dbReference type="EMBL" id="NSKB01000007">
    <property type="protein sequence ID" value="PAU75330.1"/>
    <property type="molecule type" value="Genomic_DNA"/>
</dbReference>
<evidence type="ECO:0000313" key="6">
    <source>
        <dbReference type="Proteomes" id="UP000217771"/>
    </source>
</evidence>
<dbReference type="InterPro" id="IPR018060">
    <property type="entry name" value="HTH_AraC"/>
</dbReference>
<dbReference type="Proteomes" id="UP000217771">
    <property type="component" value="Unassembled WGS sequence"/>
</dbReference>
<dbReference type="GO" id="GO:0043565">
    <property type="term" value="F:sequence-specific DNA binding"/>
    <property type="evidence" value="ECO:0007669"/>
    <property type="project" value="InterPro"/>
</dbReference>
<keyword evidence="2" id="KW-0238">DNA-binding</keyword>
<evidence type="ECO:0000256" key="2">
    <source>
        <dbReference type="ARBA" id="ARBA00023125"/>
    </source>
</evidence>
<dbReference type="PANTHER" id="PTHR46796:SF6">
    <property type="entry name" value="ARAC SUBFAMILY"/>
    <property type="match status" value="1"/>
</dbReference>
<dbReference type="OrthoDB" id="5622169at2"/>